<evidence type="ECO:0000313" key="2">
    <source>
        <dbReference type="Proteomes" id="UP000492821"/>
    </source>
</evidence>
<protein>
    <submittedName>
        <fullName evidence="3">Ovule protein</fullName>
    </submittedName>
</protein>
<dbReference type="Proteomes" id="UP000492821">
    <property type="component" value="Unassembled WGS sequence"/>
</dbReference>
<organism evidence="2 3">
    <name type="scientific">Panagrellus redivivus</name>
    <name type="common">Microworm</name>
    <dbReference type="NCBI Taxonomy" id="6233"/>
    <lineage>
        <taxon>Eukaryota</taxon>
        <taxon>Metazoa</taxon>
        <taxon>Ecdysozoa</taxon>
        <taxon>Nematoda</taxon>
        <taxon>Chromadorea</taxon>
        <taxon>Rhabditida</taxon>
        <taxon>Tylenchina</taxon>
        <taxon>Panagrolaimomorpha</taxon>
        <taxon>Panagrolaimoidea</taxon>
        <taxon>Panagrolaimidae</taxon>
        <taxon>Panagrellus</taxon>
    </lineage>
</organism>
<name>A0A7E4W1N6_PANRE</name>
<reference evidence="2" key="1">
    <citation type="journal article" date="2013" name="Genetics">
        <title>The draft genome and transcriptome of Panagrellus redivivus are shaped by the harsh demands of a free-living lifestyle.</title>
        <authorList>
            <person name="Srinivasan J."/>
            <person name="Dillman A.R."/>
            <person name="Macchietto M.G."/>
            <person name="Heikkinen L."/>
            <person name="Lakso M."/>
            <person name="Fracchia K.M."/>
            <person name="Antoshechkin I."/>
            <person name="Mortazavi A."/>
            <person name="Wong G."/>
            <person name="Sternberg P.W."/>
        </authorList>
    </citation>
    <scope>NUCLEOTIDE SEQUENCE [LARGE SCALE GENOMIC DNA]</scope>
    <source>
        <strain evidence="2">MT8872</strain>
    </source>
</reference>
<dbReference type="WBParaSite" id="Pan_g5497.t1">
    <property type="protein sequence ID" value="Pan_g5497.t1"/>
    <property type="gene ID" value="Pan_g5497"/>
</dbReference>
<accession>A0A7E4W1N6</accession>
<sequence>MVRTYAYNPSTQSAGLPGSRKPPPELANNNAPRRVPVAEQRQIQYNGDQMPFMHQVFPPEEPRNLDASLSSGSSLGSASSSQYVTGNTQLFGIRSVLINGQQFYQPLDSHFNMLINKEFAKLGILNDAAPRNNNEMPPNDPTPVNYRPQMQLMGQPQLLGYQPAGQIYPGFPIASAVFHASTGNLAYQNVAKPQQSQDALRRSDSMKAFSEFEPAIQRNQVGVPMNTLNPMDSYASSSVPPQVGYSVFLLNV</sequence>
<feature type="compositionally biased region" description="Low complexity" evidence="1">
    <location>
        <begin position="67"/>
        <end position="80"/>
    </location>
</feature>
<dbReference type="AlphaFoldDB" id="A0A7E4W1N6"/>
<reference evidence="3" key="2">
    <citation type="submission" date="2020-10" db="UniProtKB">
        <authorList>
            <consortium name="WormBaseParasite"/>
        </authorList>
    </citation>
    <scope>IDENTIFICATION</scope>
</reference>
<keyword evidence="2" id="KW-1185">Reference proteome</keyword>
<feature type="region of interest" description="Disordered" evidence="1">
    <location>
        <begin position="1"/>
        <end position="35"/>
    </location>
</feature>
<evidence type="ECO:0000313" key="3">
    <source>
        <dbReference type="WBParaSite" id="Pan_g5497.t1"/>
    </source>
</evidence>
<feature type="region of interest" description="Disordered" evidence="1">
    <location>
        <begin position="52"/>
        <end position="80"/>
    </location>
</feature>
<evidence type="ECO:0000256" key="1">
    <source>
        <dbReference type="SAM" id="MobiDB-lite"/>
    </source>
</evidence>
<proteinExistence type="predicted"/>